<dbReference type="GO" id="GO:0006631">
    <property type="term" value="P:fatty acid metabolic process"/>
    <property type="evidence" value="ECO:0007669"/>
    <property type="project" value="TreeGrafter"/>
</dbReference>
<dbReference type="PROSITE" id="PS00455">
    <property type="entry name" value="AMP_BINDING"/>
    <property type="match status" value="1"/>
</dbReference>
<keyword evidence="3 5" id="KW-0547">Nucleotide-binding</keyword>
<comment type="catalytic activity">
    <reaction evidence="5">
        <text>2-succinylbenzoate + ATP + CoA = 2-succinylbenzoyl-CoA + AMP + diphosphate</text>
        <dbReference type="Rhea" id="RHEA:17009"/>
        <dbReference type="ChEBI" id="CHEBI:18325"/>
        <dbReference type="ChEBI" id="CHEBI:30616"/>
        <dbReference type="ChEBI" id="CHEBI:33019"/>
        <dbReference type="ChEBI" id="CHEBI:57287"/>
        <dbReference type="ChEBI" id="CHEBI:57364"/>
        <dbReference type="ChEBI" id="CHEBI:456215"/>
        <dbReference type="EC" id="6.2.1.26"/>
    </reaction>
</comment>
<comment type="function">
    <text evidence="5">Converts 2-succinylbenzoate (OSB) to 2-succinylbenzoyl-CoA (OSB-CoA).</text>
</comment>
<evidence type="ECO:0000256" key="5">
    <source>
        <dbReference type="HAMAP-Rule" id="MF_00731"/>
    </source>
</evidence>
<gene>
    <name evidence="5" type="primary">menE</name>
    <name evidence="8" type="ORF">SE16_09390</name>
</gene>
<comment type="caution">
    <text evidence="8">The sequence shown here is derived from an EMBL/GenBank/DDBJ whole genome shotgun (WGS) entry which is preliminary data.</text>
</comment>
<keyword evidence="4 5" id="KW-0067">ATP-binding</keyword>
<feature type="domain" description="AMP-dependent synthetase/ligase" evidence="6">
    <location>
        <begin position="13"/>
        <end position="355"/>
    </location>
</feature>
<keyword evidence="2 5" id="KW-0436">Ligase</keyword>
<evidence type="ECO:0000313" key="9">
    <source>
        <dbReference type="Proteomes" id="UP000050502"/>
    </source>
</evidence>
<dbReference type="Pfam" id="PF13193">
    <property type="entry name" value="AMP-binding_C"/>
    <property type="match status" value="1"/>
</dbReference>
<reference evidence="8 9" key="1">
    <citation type="submission" date="2015-07" db="EMBL/GenBank/DDBJ databases">
        <title>Whole genome sequence of Ardenticatena maritima DSM 23922.</title>
        <authorList>
            <person name="Hemp J."/>
            <person name="Ward L.M."/>
            <person name="Pace L.A."/>
            <person name="Fischer W.W."/>
        </authorList>
    </citation>
    <scope>NUCLEOTIDE SEQUENCE [LARGE SCALE GENOMIC DNA]</scope>
    <source>
        <strain evidence="8 9">110S</strain>
    </source>
</reference>
<dbReference type="Gene3D" id="3.40.50.12780">
    <property type="entry name" value="N-terminal domain of ligase-like"/>
    <property type="match status" value="1"/>
</dbReference>
<comment type="similarity">
    <text evidence="5">Belongs to the ATP-dependent AMP-binding enzyme family. MenE subfamily.</text>
</comment>
<dbReference type="PATRIC" id="fig|872965.6.peg.1920"/>
<dbReference type="SUPFAM" id="SSF56801">
    <property type="entry name" value="Acetyl-CoA synthetase-like"/>
    <property type="match status" value="1"/>
</dbReference>
<evidence type="ECO:0000259" key="6">
    <source>
        <dbReference type="Pfam" id="PF00501"/>
    </source>
</evidence>
<comment type="pathway">
    <text evidence="5">Quinol/quinone metabolism; 1,4-dihydroxy-2-naphthoate biosynthesis; 1,4-dihydroxy-2-naphthoate from chorismate: step 5/7.</text>
</comment>
<dbReference type="EMBL" id="LGKN01000005">
    <property type="protein sequence ID" value="KPL88040.1"/>
    <property type="molecule type" value="Genomic_DNA"/>
</dbReference>
<dbReference type="Gene3D" id="3.30.300.30">
    <property type="match status" value="1"/>
</dbReference>
<evidence type="ECO:0000259" key="7">
    <source>
        <dbReference type="Pfam" id="PF13193"/>
    </source>
</evidence>
<evidence type="ECO:0000256" key="3">
    <source>
        <dbReference type="ARBA" id="ARBA00022741"/>
    </source>
</evidence>
<dbReference type="InterPro" id="IPR000873">
    <property type="entry name" value="AMP-dep_synth/lig_dom"/>
</dbReference>
<evidence type="ECO:0000256" key="4">
    <source>
        <dbReference type="ARBA" id="ARBA00022840"/>
    </source>
</evidence>
<dbReference type="InterPro" id="IPR010192">
    <property type="entry name" value="MenE"/>
</dbReference>
<proteinExistence type="inferred from homology"/>
<dbReference type="Proteomes" id="UP000050502">
    <property type="component" value="Unassembled WGS sequence"/>
</dbReference>
<dbReference type="InterPro" id="IPR042099">
    <property type="entry name" value="ANL_N_sf"/>
</dbReference>
<dbReference type="RefSeq" id="WP_060687588.1">
    <property type="nucleotide sequence ID" value="NZ_LGKN01000005.1"/>
</dbReference>
<evidence type="ECO:0000256" key="1">
    <source>
        <dbReference type="ARBA" id="ARBA00022428"/>
    </source>
</evidence>
<dbReference type="GO" id="GO:0008756">
    <property type="term" value="F:o-succinylbenzoate-CoA ligase activity"/>
    <property type="evidence" value="ECO:0007669"/>
    <property type="project" value="UniProtKB-UniRule"/>
</dbReference>
<dbReference type="GO" id="GO:0031956">
    <property type="term" value="F:medium-chain fatty acid-CoA ligase activity"/>
    <property type="evidence" value="ECO:0007669"/>
    <property type="project" value="TreeGrafter"/>
</dbReference>
<dbReference type="GO" id="GO:0005524">
    <property type="term" value="F:ATP binding"/>
    <property type="evidence" value="ECO:0007669"/>
    <property type="project" value="UniProtKB-KW"/>
</dbReference>
<dbReference type="AlphaFoldDB" id="A0A0P6Y5S0"/>
<dbReference type="PANTHER" id="PTHR43201:SF32">
    <property type="entry name" value="2-SUCCINYLBENZOATE--COA LIGASE, CHLOROPLASTIC_PEROXISOMAL"/>
    <property type="match status" value="1"/>
</dbReference>
<dbReference type="InterPro" id="IPR045851">
    <property type="entry name" value="AMP-bd_C_sf"/>
</dbReference>
<keyword evidence="1 5" id="KW-0474">Menaquinone biosynthesis</keyword>
<dbReference type="EC" id="6.2.1.26" evidence="5"/>
<evidence type="ECO:0000256" key="2">
    <source>
        <dbReference type="ARBA" id="ARBA00022598"/>
    </source>
</evidence>
<organism evidence="8 9">
    <name type="scientific">Ardenticatena maritima</name>
    <dbReference type="NCBI Taxonomy" id="872965"/>
    <lineage>
        <taxon>Bacteria</taxon>
        <taxon>Bacillati</taxon>
        <taxon>Chloroflexota</taxon>
        <taxon>Ardenticatenia</taxon>
        <taxon>Ardenticatenales</taxon>
        <taxon>Ardenticatenaceae</taxon>
        <taxon>Ardenticatena</taxon>
    </lineage>
</organism>
<comment type="pathway">
    <text evidence="5">Quinol/quinone metabolism; menaquinone biosynthesis.</text>
</comment>
<evidence type="ECO:0000313" key="8">
    <source>
        <dbReference type="EMBL" id="KPL88040.1"/>
    </source>
</evidence>
<dbReference type="InterPro" id="IPR025110">
    <property type="entry name" value="AMP-bd_C"/>
</dbReference>
<dbReference type="InterPro" id="IPR020845">
    <property type="entry name" value="AMP-binding_CS"/>
</dbReference>
<feature type="domain" description="AMP-binding enzyme C-terminal" evidence="7">
    <location>
        <begin position="405"/>
        <end position="480"/>
    </location>
</feature>
<protein>
    <recommendedName>
        <fullName evidence="5">2-succinylbenzoate--CoA ligase</fullName>
        <ecNumber evidence="5">6.2.1.26</ecNumber>
    </recommendedName>
    <alternativeName>
        <fullName evidence="5">o-succinylbenzoyl-CoA synthetase</fullName>
        <shortName evidence="5">OSB-CoA synthetase</shortName>
    </alternativeName>
</protein>
<sequence length="501" mass="54057">MLLPTTPPTDWLAERAARSPLRAALYWQQRVWTYGDLHRDANHLAARLRAAGVDNGARVAMLLPNTPEAVLLIHAVVRVGATLVPLNTRLTPAELAWQVAQTTPAVLVHNNRTAAQAEPLGVHVPLLNVDEPAAPPRNVRPFSPLPFDGVHAIVFTSGTTGRPKGAMLTLANHFWSATASGWRLGVQRNDCWLLCMPLYHVGGMAIVLRSALYGTAILLHERFDTDAVTHALDSGRVTLVSVVPTMLKRLLDARRDRPLPPSVRTVLVGGAATPPPLLERALAAGLPVALTYGLTEAASQVATAAPDEVRAAPGTVGAPLWGTEVRILRDDGTPAAVGEVGEITVRGRTVMRGYWQNPVATQRTLRQGWLHTGDMGYLDEVGRLWMMQRRTDLIVSGGENVYPSEVEGVLLRHPAVAAVCVVGVPDAEWGEAVTAVIQLHPEASATPEEIRAFCRDHLAGYKCPKHVLFVDALPLTASGKIARQAVKERLAGGAWRENRMG</sequence>
<dbReference type="UniPathway" id="UPA00079"/>
<dbReference type="UniPathway" id="UPA01057">
    <property type="reaction ID" value="UER00166"/>
</dbReference>
<dbReference type="GO" id="GO:0009234">
    <property type="term" value="P:menaquinone biosynthetic process"/>
    <property type="evidence" value="ECO:0007669"/>
    <property type="project" value="UniProtKB-UniRule"/>
</dbReference>
<dbReference type="PANTHER" id="PTHR43201">
    <property type="entry name" value="ACYL-COA SYNTHETASE"/>
    <property type="match status" value="1"/>
</dbReference>
<dbReference type="Pfam" id="PF00501">
    <property type="entry name" value="AMP-binding"/>
    <property type="match status" value="1"/>
</dbReference>
<name>A0A0P6Y5S0_9CHLR</name>
<dbReference type="FunFam" id="3.30.300.30:FF:000008">
    <property type="entry name" value="2,3-dihydroxybenzoate-AMP ligase"/>
    <property type="match status" value="1"/>
</dbReference>
<accession>A0A0P6Y5S0</accession>
<dbReference type="HAMAP" id="MF_00731">
    <property type="entry name" value="MenE"/>
    <property type="match status" value="1"/>
</dbReference>
<dbReference type="NCBIfam" id="TIGR01923">
    <property type="entry name" value="menE"/>
    <property type="match status" value="1"/>
</dbReference>